<dbReference type="InterPro" id="IPR032781">
    <property type="entry name" value="ABC_tran_Xtn"/>
</dbReference>
<dbReference type="Gene3D" id="3.40.50.300">
    <property type="entry name" value="P-loop containing nucleotide triphosphate hydrolases"/>
    <property type="match status" value="2"/>
</dbReference>
<dbReference type="SUPFAM" id="SSF52540">
    <property type="entry name" value="P-loop containing nucleoside triphosphate hydrolases"/>
    <property type="match status" value="2"/>
</dbReference>
<evidence type="ECO:0000313" key="8">
    <source>
        <dbReference type="EMBL" id="KIC71993.1"/>
    </source>
</evidence>
<dbReference type="InterPro" id="IPR003439">
    <property type="entry name" value="ABC_transporter-like_ATP-bd"/>
</dbReference>
<dbReference type="EMBL" id="JSAN01000066">
    <property type="protein sequence ID" value="KIC71993.1"/>
    <property type="molecule type" value="Genomic_DNA"/>
</dbReference>
<dbReference type="SMART" id="SM00382">
    <property type="entry name" value="AAA"/>
    <property type="match status" value="2"/>
</dbReference>
<reference evidence="8 9" key="1">
    <citation type="journal article" date="2014" name="Mol. Biol. Evol.">
        <title>Massive expansion of Ubiquitination-related gene families within the Chlamydiae.</title>
        <authorList>
            <person name="Domman D."/>
            <person name="Collingro A."/>
            <person name="Lagkouvardos I."/>
            <person name="Gehre L."/>
            <person name="Weinmaier T."/>
            <person name="Rattei T."/>
            <person name="Subtil A."/>
            <person name="Horn M."/>
        </authorList>
    </citation>
    <scope>NUCLEOTIDE SEQUENCE [LARGE SCALE GENOMIC DNA]</scope>
    <source>
        <strain evidence="8 9">EI2</strain>
    </source>
</reference>
<dbReference type="CDD" id="cd03221">
    <property type="entry name" value="ABCF_EF-3"/>
    <property type="match status" value="2"/>
</dbReference>
<dbReference type="InterPro" id="IPR027417">
    <property type="entry name" value="P-loop_NTPase"/>
</dbReference>
<dbReference type="Proteomes" id="UP000031465">
    <property type="component" value="Unassembled WGS sequence"/>
</dbReference>
<gene>
    <name evidence="8" type="primary">ykpA</name>
    <name evidence="8" type="ORF">DB44_CT00020</name>
</gene>
<evidence type="ECO:0000256" key="6">
    <source>
        <dbReference type="SAM" id="Coils"/>
    </source>
</evidence>
<dbReference type="InterPro" id="IPR003593">
    <property type="entry name" value="AAA+_ATPase"/>
</dbReference>
<keyword evidence="6" id="KW-0175">Coiled coil</keyword>
<dbReference type="GO" id="GO:0005524">
    <property type="term" value="F:ATP binding"/>
    <property type="evidence" value="ECO:0007669"/>
    <property type="project" value="UniProtKB-KW"/>
</dbReference>
<dbReference type="PROSITE" id="PS50893">
    <property type="entry name" value="ABC_TRANSPORTER_2"/>
    <property type="match status" value="2"/>
</dbReference>
<dbReference type="PATRIC" id="fig|362787.3.peg.1060"/>
<dbReference type="PANTHER" id="PTHR42855">
    <property type="entry name" value="ABC TRANSPORTER ATP-BINDING SUBUNIT"/>
    <property type="match status" value="1"/>
</dbReference>
<dbReference type="RefSeq" id="WP_039358239.1">
    <property type="nucleotide sequence ID" value="NZ_JSAN01000066.1"/>
</dbReference>
<accession>A0A0C1HB27</accession>
<evidence type="ECO:0000313" key="9">
    <source>
        <dbReference type="Proteomes" id="UP000031465"/>
    </source>
</evidence>
<dbReference type="FunFam" id="3.40.50.300:FF:000011">
    <property type="entry name" value="Putative ABC transporter ATP-binding component"/>
    <property type="match status" value="1"/>
</dbReference>
<keyword evidence="2" id="KW-0547">Nucleotide-binding</keyword>
<feature type="domain" description="ABC transporter" evidence="7">
    <location>
        <begin position="2"/>
        <end position="252"/>
    </location>
</feature>
<evidence type="ECO:0000256" key="4">
    <source>
        <dbReference type="ARBA" id="ARBA00061551"/>
    </source>
</evidence>
<evidence type="ECO:0000256" key="3">
    <source>
        <dbReference type="ARBA" id="ARBA00022840"/>
    </source>
</evidence>
<dbReference type="Pfam" id="PF00005">
    <property type="entry name" value="ABC_tran"/>
    <property type="match status" value="2"/>
</dbReference>
<dbReference type="Pfam" id="PF12848">
    <property type="entry name" value="ABC_tran_Xtn"/>
    <property type="match status" value="1"/>
</dbReference>
<comment type="similarity">
    <text evidence="4">Belongs to the ABC transporter superfamily. ABCF family. YbiT subfamily.</text>
</comment>
<feature type="domain" description="ABC transporter" evidence="7">
    <location>
        <begin position="324"/>
        <end position="538"/>
    </location>
</feature>
<keyword evidence="3 8" id="KW-0067">ATP-binding</keyword>
<sequence>MIALIELTMRFGAKILFKQVNLQFNPGNRYGLIGANGCGKSTLIKILTGEVCADAGHVVIPQQLTLGSLRQDHYVYENERVIDVVLRGKQLLWRSLEEKKRILQREPFTDDDCQALSRLEKIIEDQDGYTAEGEAAKLLEGLGIREGSHQKPLHLLSGGYKLRVLLAQLFFGKHAILVLDEPTNHLDLYSIKWLEGYLRNFPGTLIVTSHDRDFLNNICTHIADVDYGTIKIYKGDYETFAKQKKQDREQKEAMLTKHDKRREDLQGFIDRFGAKATKARQAQSKARLVEKIEDEMDSLNLLPTSRLYPNLNFVPERASGVTVLKAKNLYKTYGSKKVLENVSFEIERGDRLAIIGPNGIGKSTLLEILTDHAQPDQGEFDWGFATQIAYFPQDHAREVQGDLNLLDWLGQFDRTKTQEQVRELLGLVKFSGDTVKQPIHTLSGGETARLILAKMMLLKPNVLIFDEPTNHLDLEAIDELTKALQNYSGTLLLVSHNRYFVSHIANRILEINYQKIEDFKGSYPEYVEKQEKDHLSKPKALSQRYAHEEAKTNSLSTYQDQKRLKSLKTQLKKRVFLAEEECHKIEEKIKEIEQIMSSEGFYQISTREKQLEYTQEKQLLEDALMTSMEKWETASLELQQSEAEDE</sequence>
<comment type="caution">
    <text evidence="8">The sequence shown here is derived from an EMBL/GenBank/DDBJ whole genome shotgun (WGS) entry which is preliminary data.</text>
</comment>
<dbReference type="GO" id="GO:0016887">
    <property type="term" value="F:ATP hydrolysis activity"/>
    <property type="evidence" value="ECO:0007669"/>
    <property type="project" value="InterPro"/>
</dbReference>
<keyword evidence="1" id="KW-0677">Repeat</keyword>
<dbReference type="FunFam" id="3.40.50.300:FF:000070">
    <property type="entry name" value="Putative ABC transporter ATP-binding component"/>
    <property type="match status" value="1"/>
</dbReference>
<evidence type="ECO:0000256" key="2">
    <source>
        <dbReference type="ARBA" id="ARBA00022741"/>
    </source>
</evidence>
<evidence type="ECO:0000259" key="7">
    <source>
        <dbReference type="PROSITE" id="PS50893"/>
    </source>
</evidence>
<organism evidence="8 9">
    <name type="scientific">Candidatus Protochlamydia amoebophila</name>
    <dbReference type="NCBI Taxonomy" id="362787"/>
    <lineage>
        <taxon>Bacteria</taxon>
        <taxon>Pseudomonadati</taxon>
        <taxon>Chlamydiota</taxon>
        <taxon>Chlamydiia</taxon>
        <taxon>Parachlamydiales</taxon>
        <taxon>Parachlamydiaceae</taxon>
        <taxon>Candidatus Protochlamydia</taxon>
    </lineage>
</organism>
<evidence type="ECO:0000256" key="1">
    <source>
        <dbReference type="ARBA" id="ARBA00022737"/>
    </source>
</evidence>
<proteinExistence type="inferred from homology"/>
<feature type="coiled-coil region" evidence="6">
    <location>
        <begin position="568"/>
        <end position="595"/>
    </location>
</feature>
<evidence type="ECO:0000256" key="5">
    <source>
        <dbReference type="ARBA" id="ARBA00074044"/>
    </source>
</evidence>
<protein>
    <recommendedName>
        <fullName evidence="5">Probable ATP-binding protein YbiT</fullName>
    </recommendedName>
</protein>
<dbReference type="PANTHER" id="PTHR42855:SF2">
    <property type="entry name" value="DRUG RESISTANCE ABC TRANSPORTER,ATP-BINDING PROTEIN"/>
    <property type="match status" value="1"/>
</dbReference>
<name>A0A0C1HB27_9BACT</name>
<dbReference type="InterPro" id="IPR051309">
    <property type="entry name" value="ABCF_ATPase"/>
</dbReference>
<dbReference type="AlphaFoldDB" id="A0A0C1HB27"/>